<feature type="compositionally biased region" description="Low complexity" evidence="1">
    <location>
        <begin position="244"/>
        <end position="262"/>
    </location>
</feature>
<organism evidence="2 3">
    <name type="scientific">Culex pipiens pipiens</name>
    <name type="common">Northern house mosquito</name>
    <dbReference type="NCBI Taxonomy" id="38569"/>
    <lineage>
        <taxon>Eukaryota</taxon>
        <taxon>Metazoa</taxon>
        <taxon>Ecdysozoa</taxon>
        <taxon>Arthropoda</taxon>
        <taxon>Hexapoda</taxon>
        <taxon>Insecta</taxon>
        <taxon>Pterygota</taxon>
        <taxon>Neoptera</taxon>
        <taxon>Endopterygota</taxon>
        <taxon>Diptera</taxon>
        <taxon>Nematocera</taxon>
        <taxon>Culicoidea</taxon>
        <taxon>Culicidae</taxon>
        <taxon>Culicinae</taxon>
        <taxon>Culicini</taxon>
        <taxon>Culex</taxon>
        <taxon>Culex</taxon>
    </lineage>
</organism>
<proteinExistence type="predicted"/>
<feature type="compositionally biased region" description="Low complexity" evidence="1">
    <location>
        <begin position="221"/>
        <end position="232"/>
    </location>
</feature>
<feature type="region of interest" description="Disordered" evidence="1">
    <location>
        <begin position="218"/>
        <end position="263"/>
    </location>
</feature>
<keyword evidence="3" id="KW-1185">Reference proteome</keyword>
<feature type="region of interest" description="Disordered" evidence="1">
    <location>
        <begin position="41"/>
        <end position="64"/>
    </location>
</feature>
<evidence type="ECO:0000313" key="2">
    <source>
        <dbReference type="EMBL" id="KAL1375548.1"/>
    </source>
</evidence>
<protein>
    <submittedName>
        <fullName evidence="2">Uncharacterized protein</fullName>
    </submittedName>
</protein>
<comment type="caution">
    <text evidence="2">The sequence shown here is derived from an EMBL/GenBank/DDBJ whole genome shotgun (WGS) entry which is preliminary data.</text>
</comment>
<feature type="region of interest" description="Disordered" evidence="1">
    <location>
        <begin position="293"/>
        <end position="347"/>
    </location>
</feature>
<evidence type="ECO:0000256" key="1">
    <source>
        <dbReference type="SAM" id="MobiDB-lite"/>
    </source>
</evidence>
<reference evidence="2 3" key="1">
    <citation type="submission" date="2024-05" db="EMBL/GenBank/DDBJ databases">
        <title>Culex pipiens pipiens assembly and annotation.</title>
        <authorList>
            <person name="Alout H."/>
            <person name="Durand T."/>
        </authorList>
    </citation>
    <scope>NUCLEOTIDE SEQUENCE [LARGE SCALE GENOMIC DNA]</scope>
    <source>
        <strain evidence="2">HA-2024</strain>
        <tissue evidence="2">Whole body</tissue>
    </source>
</reference>
<sequence>MADRLKQRLDLISNGSSTPNAAVSSSNVYNSTPIQKQFEISSESVSKITRPSVDNSHQEDEKEHGAIVADNSTAGCCSEGAGAQEGCSRNKQGICCLVDDRRKQSEIIRGRFVYRGDQPVRQQRRKFNGISSTSGSELDDKSAVQTPANVMATAASTTTTTTAANKLDLTQALTSEDALYEVSVWFDGTELQFLSVEKVIENKLAAPGLAESTQDLTGIDSSKQSSNGSVGSLGPFQLPSARPAADSHSSATDSSGTISSQSKAPLFKVKHTVREAKLMIEEFTKIKRALSKDDELSDAELDQNNHRKVVEERSEPAPSPKSKQASSKSAKKQKPDTPVPAEPEPQVNQDDWLCCTARWSDPKYYAGKALSKDVIVIGDKDTLPIVGHAVHAFTGGDTYEVGFVDEVKRNETINEVLYVFRIGKGTVELTASGLYLNE</sequence>
<evidence type="ECO:0000313" key="3">
    <source>
        <dbReference type="Proteomes" id="UP001562425"/>
    </source>
</evidence>
<name>A0ABD1CGP2_CULPP</name>
<accession>A0ABD1CGP2</accession>
<dbReference type="EMBL" id="JBEHCU010012407">
    <property type="protein sequence ID" value="KAL1375548.1"/>
    <property type="molecule type" value="Genomic_DNA"/>
</dbReference>
<gene>
    <name evidence="2" type="ORF">pipiens_017428</name>
</gene>
<dbReference type="AlphaFoldDB" id="A0ABD1CGP2"/>
<dbReference type="Proteomes" id="UP001562425">
    <property type="component" value="Unassembled WGS sequence"/>
</dbReference>
<feature type="compositionally biased region" description="Basic and acidic residues" evidence="1">
    <location>
        <begin position="303"/>
        <end position="315"/>
    </location>
</feature>
<feature type="compositionally biased region" description="Polar residues" evidence="1">
    <location>
        <begin position="41"/>
        <end position="55"/>
    </location>
</feature>